<evidence type="ECO:0000256" key="1">
    <source>
        <dbReference type="ARBA" id="ARBA00008525"/>
    </source>
</evidence>
<comment type="similarity">
    <text evidence="1">Belongs to the UPF0167 family.</text>
</comment>
<protein>
    <submittedName>
        <fullName evidence="2">Uncharacterized protein CbrC (UPF0167 family)</fullName>
    </submittedName>
</protein>
<accession>A0A7W7H446</accession>
<name>A0A7W7H446_9ACTN</name>
<comment type="caution">
    <text evidence="2">The sequence shown here is derived from an EMBL/GenBank/DDBJ whole genome shotgun (WGS) entry which is preliminary data.</text>
</comment>
<dbReference type="RefSeq" id="WP_203759259.1">
    <property type="nucleotide sequence ID" value="NZ_BAABFG010000005.1"/>
</dbReference>
<dbReference type="InterPro" id="IPR005363">
    <property type="entry name" value="UPF0167"/>
</dbReference>
<reference evidence="2 3" key="1">
    <citation type="submission" date="2020-08" db="EMBL/GenBank/DDBJ databases">
        <title>Sequencing the genomes of 1000 actinobacteria strains.</title>
        <authorList>
            <person name="Klenk H.-P."/>
        </authorList>
    </citation>
    <scope>NUCLEOTIDE SEQUENCE [LARGE SCALE GENOMIC DNA]</scope>
    <source>
        <strain evidence="2 3">DSM 45809</strain>
    </source>
</reference>
<dbReference type="Pfam" id="PF03691">
    <property type="entry name" value="UPF0167"/>
    <property type="match status" value="1"/>
</dbReference>
<evidence type="ECO:0000313" key="2">
    <source>
        <dbReference type="EMBL" id="MBB4743532.1"/>
    </source>
</evidence>
<dbReference type="Proteomes" id="UP000546162">
    <property type="component" value="Unassembled WGS sequence"/>
</dbReference>
<proteinExistence type="inferred from homology"/>
<evidence type="ECO:0000313" key="3">
    <source>
        <dbReference type="Proteomes" id="UP000546162"/>
    </source>
</evidence>
<dbReference type="EMBL" id="JACHNB010000001">
    <property type="protein sequence ID" value="MBB4743532.1"/>
    <property type="molecule type" value="Genomic_DNA"/>
</dbReference>
<dbReference type="AlphaFoldDB" id="A0A7W7H446"/>
<organism evidence="2 3">
    <name type="scientific">Actinoplanes octamycinicus</name>
    <dbReference type="NCBI Taxonomy" id="135948"/>
    <lineage>
        <taxon>Bacteria</taxon>
        <taxon>Bacillati</taxon>
        <taxon>Actinomycetota</taxon>
        <taxon>Actinomycetes</taxon>
        <taxon>Micromonosporales</taxon>
        <taxon>Micromonosporaceae</taxon>
        <taxon>Actinoplanes</taxon>
    </lineage>
</organism>
<sequence length="162" mass="17713">MELPDFPYHPDPIATGAIRPEPVLCACCGRERPMTYVGPVYAVADLRRRLCPWCIADGSAAAKFDAQFTDAVGDLPDAVIRRTPGFSGWQQETWLAHCGDGAAFLGEVGAREIEALPDARESLVEHLGDETLLAYLVPDGAISAFLFRCRRCRAHLAYADFS</sequence>
<keyword evidence="3" id="KW-1185">Reference proteome</keyword>
<gene>
    <name evidence="2" type="ORF">BJY16_006991</name>
</gene>